<gene>
    <name evidence="5" type="ORF">SLS58_004915</name>
</gene>
<dbReference type="CDD" id="cd18793">
    <property type="entry name" value="SF2_C_SNF"/>
    <property type="match status" value="1"/>
</dbReference>
<keyword evidence="1" id="KW-0547">Nucleotide-binding</keyword>
<organism evidence="5 6">
    <name type="scientific">Diplodia intermedia</name>
    <dbReference type="NCBI Taxonomy" id="856260"/>
    <lineage>
        <taxon>Eukaryota</taxon>
        <taxon>Fungi</taxon>
        <taxon>Dikarya</taxon>
        <taxon>Ascomycota</taxon>
        <taxon>Pezizomycotina</taxon>
        <taxon>Dothideomycetes</taxon>
        <taxon>Dothideomycetes incertae sedis</taxon>
        <taxon>Botryosphaeriales</taxon>
        <taxon>Botryosphaeriaceae</taxon>
        <taxon>Diplodia</taxon>
    </lineage>
</organism>
<dbReference type="InterPro" id="IPR050628">
    <property type="entry name" value="SNF2_RAD54_helicase_TF"/>
</dbReference>
<evidence type="ECO:0000313" key="5">
    <source>
        <dbReference type="EMBL" id="KAL1643555.1"/>
    </source>
</evidence>
<dbReference type="EMBL" id="JAKEKT020000027">
    <property type="protein sequence ID" value="KAL1643555.1"/>
    <property type="molecule type" value="Genomic_DNA"/>
</dbReference>
<feature type="domain" description="Helicase C-terminal" evidence="4">
    <location>
        <begin position="1"/>
        <end position="155"/>
    </location>
</feature>
<keyword evidence="2" id="KW-0378">Hydrolase</keyword>
<reference evidence="5 6" key="1">
    <citation type="journal article" date="2023" name="Plant Dis.">
        <title>First Report of Diplodia intermedia Causing Canker and Dieback Diseases on Apple Trees in Canada.</title>
        <authorList>
            <person name="Ellouze W."/>
            <person name="Ilyukhin E."/>
            <person name="Sulman M."/>
            <person name="Ali S."/>
        </authorList>
    </citation>
    <scope>NUCLEOTIDE SEQUENCE [LARGE SCALE GENOMIC DNA]</scope>
    <source>
        <strain evidence="5 6">M45-28</strain>
    </source>
</reference>
<accession>A0ABR3TSJ8</accession>
<comment type="caution">
    <text evidence="5">The sequence shown here is derived from an EMBL/GenBank/DDBJ whole genome shotgun (WGS) entry which is preliminary data.</text>
</comment>
<evidence type="ECO:0000256" key="3">
    <source>
        <dbReference type="ARBA" id="ARBA00022840"/>
    </source>
</evidence>
<proteinExistence type="predicted"/>
<keyword evidence="3" id="KW-0067">ATP-binding</keyword>
<dbReference type="InterPro" id="IPR027417">
    <property type="entry name" value="P-loop_NTPase"/>
</dbReference>
<dbReference type="Proteomes" id="UP001521184">
    <property type="component" value="Unassembled WGS sequence"/>
</dbReference>
<evidence type="ECO:0000256" key="1">
    <source>
        <dbReference type="ARBA" id="ARBA00022741"/>
    </source>
</evidence>
<dbReference type="PANTHER" id="PTHR45626">
    <property type="entry name" value="TRANSCRIPTION TERMINATION FACTOR 2-RELATED"/>
    <property type="match status" value="1"/>
</dbReference>
<evidence type="ECO:0000259" key="4">
    <source>
        <dbReference type="PROSITE" id="PS51194"/>
    </source>
</evidence>
<dbReference type="InterPro" id="IPR001650">
    <property type="entry name" value="Helicase_C-like"/>
</dbReference>
<protein>
    <recommendedName>
        <fullName evidence="4">Helicase C-terminal domain-containing protein</fullName>
    </recommendedName>
</protein>
<name>A0ABR3TSJ8_9PEZI</name>
<evidence type="ECO:0000256" key="2">
    <source>
        <dbReference type="ARBA" id="ARBA00022801"/>
    </source>
</evidence>
<sequence length="167" mass="19004">MVQRALQIPGIDTVRFDGRVSARDRKKALERFRDDPQVRVMLITISCGAVGYDLIALFPAAVDHAELTGKSSLDLTAASRAYLLEPQWNPTTEEQALARIHRMGQRRPVTTIRLIVKNSFEEHIMNVQDRKRQLADLLFSKAQSDEPSTSQAKYKVGAPQYRRYFSD</sequence>
<dbReference type="Gene3D" id="3.40.50.300">
    <property type="entry name" value="P-loop containing nucleotide triphosphate hydrolases"/>
    <property type="match status" value="1"/>
</dbReference>
<dbReference type="SMART" id="SM00490">
    <property type="entry name" value="HELICc"/>
    <property type="match status" value="1"/>
</dbReference>
<dbReference type="SUPFAM" id="SSF52540">
    <property type="entry name" value="P-loop containing nucleoside triphosphate hydrolases"/>
    <property type="match status" value="2"/>
</dbReference>
<keyword evidence="6" id="KW-1185">Reference proteome</keyword>
<dbReference type="PROSITE" id="PS51194">
    <property type="entry name" value="HELICASE_CTER"/>
    <property type="match status" value="1"/>
</dbReference>
<evidence type="ECO:0000313" key="6">
    <source>
        <dbReference type="Proteomes" id="UP001521184"/>
    </source>
</evidence>
<dbReference type="InterPro" id="IPR049730">
    <property type="entry name" value="SNF2/RAD54-like_C"/>
</dbReference>